<dbReference type="InterPro" id="IPR011009">
    <property type="entry name" value="Kinase-like_dom_sf"/>
</dbReference>
<evidence type="ECO:0000259" key="1">
    <source>
        <dbReference type="PROSITE" id="PS50011"/>
    </source>
</evidence>
<dbReference type="Pfam" id="PF07714">
    <property type="entry name" value="PK_Tyr_Ser-Thr"/>
    <property type="match status" value="1"/>
</dbReference>
<dbReference type="SUPFAM" id="SSF56112">
    <property type="entry name" value="Protein kinase-like (PK-like)"/>
    <property type="match status" value="1"/>
</dbReference>
<keyword evidence="3" id="KW-1185">Reference proteome</keyword>
<organism evidence="2 3">
    <name type="scientific">Pleurodeles waltl</name>
    <name type="common">Iberian ribbed newt</name>
    <dbReference type="NCBI Taxonomy" id="8319"/>
    <lineage>
        <taxon>Eukaryota</taxon>
        <taxon>Metazoa</taxon>
        <taxon>Chordata</taxon>
        <taxon>Craniata</taxon>
        <taxon>Vertebrata</taxon>
        <taxon>Euteleostomi</taxon>
        <taxon>Amphibia</taxon>
        <taxon>Batrachia</taxon>
        <taxon>Caudata</taxon>
        <taxon>Salamandroidea</taxon>
        <taxon>Salamandridae</taxon>
        <taxon>Pleurodelinae</taxon>
        <taxon>Pleurodeles</taxon>
    </lineage>
</organism>
<reference evidence="2" key="1">
    <citation type="journal article" date="2022" name="bioRxiv">
        <title>Sequencing and chromosome-scale assembly of the giantPleurodeles waltlgenome.</title>
        <authorList>
            <person name="Brown T."/>
            <person name="Elewa A."/>
            <person name="Iarovenko S."/>
            <person name="Subramanian E."/>
            <person name="Araus A.J."/>
            <person name="Petzold A."/>
            <person name="Susuki M."/>
            <person name="Suzuki K.-i.T."/>
            <person name="Hayashi T."/>
            <person name="Toyoda A."/>
            <person name="Oliveira C."/>
            <person name="Osipova E."/>
            <person name="Leigh N.D."/>
            <person name="Simon A."/>
            <person name="Yun M.H."/>
        </authorList>
    </citation>
    <scope>NUCLEOTIDE SEQUENCE</scope>
    <source>
        <strain evidence="2">20211129_DDA</strain>
        <tissue evidence="2">Liver</tissue>
    </source>
</reference>
<dbReference type="GO" id="GO:0051306">
    <property type="term" value="P:mitotic sister chromatid separation"/>
    <property type="evidence" value="ECO:0007669"/>
    <property type="project" value="InterPro"/>
</dbReference>
<evidence type="ECO:0000313" key="3">
    <source>
        <dbReference type="Proteomes" id="UP001066276"/>
    </source>
</evidence>
<dbReference type="EMBL" id="JANPWB010000005">
    <property type="protein sequence ID" value="KAJ1185779.1"/>
    <property type="molecule type" value="Genomic_DNA"/>
</dbReference>
<dbReference type="AlphaFoldDB" id="A0AAV7U9M5"/>
<dbReference type="Gene3D" id="1.10.510.10">
    <property type="entry name" value="Transferase(Phosphotransferase) domain 1"/>
    <property type="match status" value="1"/>
</dbReference>
<gene>
    <name evidence="2" type="ORF">NDU88_002566</name>
</gene>
<dbReference type="GO" id="GO:0000776">
    <property type="term" value="C:kinetochore"/>
    <property type="evidence" value="ECO:0007669"/>
    <property type="project" value="TreeGrafter"/>
</dbReference>
<name>A0AAV7U9M5_PLEWA</name>
<sequence length="51" mass="5827">METIVHLLLHVNDALMYLHTRGFIHRSLSSHAVQIVSAGFAKISNFEYMVQ</sequence>
<dbReference type="InterPro" id="IPR039339">
    <property type="entry name" value="Tex14"/>
</dbReference>
<dbReference type="Proteomes" id="UP001066276">
    <property type="component" value="Chromosome 3_1"/>
</dbReference>
<proteinExistence type="predicted"/>
<dbReference type="GO" id="GO:0043063">
    <property type="term" value="P:intercellular bridge organization"/>
    <property type="evidence" value="ECO:0007669"/>
    <property type="project" value="InterPro"/>
</dbReference>
<protein>
    <recommendedName>
        <fullName evidence="1">Protein kinase domain-containing protein</fullName>
    </recommendedName>
</protein>
<comment type="caution">
    <text evidence="2">The sequence shown here is derived from an EMBL/GenBank/DDBJ whole genome shotgun (WGS) entry which is preliminary data.</text>
</comment>
<dbReference type="InterPro" id="IPR000719">
    <property type="entry name" value="Prot_kinase_dom"/>
</dbReference>
<dbReference type="PROSITE" id="PS50011">
    <property type="entry name" value="PROTEIN_KINASE_DOM"/>
    <property type="match status" value="1"/>
</dbReference>
<dbReference type="GO" id="GO:0045171">
    <property type="term" value="C:intercellular bridge"/>
    <property type="evidence" value="ECO:0007669"/>
    <property type="project" value="TreeGrafter"/>
</dbReference>
<dbReference type="GO" id="GO:0007094">
    <property type="term" value="P:mitotic spindle assembly checkpoint signaling"/>
    <property type="evidence" value="ECO:0007669"/>
    <property type="project" value="InterPro"/>
</dbReference>
<dbReference type="PANTHER" id="PTHR23060">
    <property type="entry name" value="TESTIS EXPRESSED GENE 14"/>
    <property type="match status" value="1"/>
</dbReference>
<feature type="non-terminal residue" evidence="2">
    <location>
        <position position="51"/>
    </location>
</feature>
<dbReference type="GO" id="GO:0005524">
    <property type="term" value="F:ATP binding"/>
    <property type="evidence" value="ECO:0007669"/>
    <property type="project" value="InterPro"/>
</dbReference>
<feature type="domain" description="Protein kinase" evidence="1">
    <location>
        <begin position="1"/>
        <end position="51"/>
    </location>
</feature>
<dbReference type="GO" id="GO:0004672">
    <property type="term" value="F:protein kinase activity"/>
    <property type="evidence" value="ECO:0007669"/>
    <property type="project" value="InterPro"/>
</dbReference>
<evidence type="ECO:0000313" key="2">
    <source>
        <dbReference type="EMBL" id="KAJ1185779.1"/>
    </source>
</evidence>
<accession>A0AAV7U9M5</accession>
<dbReference type="InterPro" id="IPR001245">
    <property type="entry name" value="Ser-Thr/Tyr_kinase_cat_dom"/>
</dbReference>
<dbReference type="GO" id="GO:0008608">
    <property type="term" value="P:attachment of spindle microtubules to kinetochore"/>
    <property type="evidence" value="ECO:0007669"/>
    <property type="project" value="InterPro"/>
</dbReference>
<dbReference type="GO" id="GO:0007140">
    <property type="term" value="P:male meiotic nuclear division"/>
    <property type="evidence" value="ECO:0007669"/>
    <property type="project" value="InterPro"/>
</dbReference>
<dbReference type="PANTHER" id="PTHR23060:SF3">
    <property type="entry name" value="TESTIS EXPRESSED 14, INTERCELLULAR BRIDGE FORMING FACTOR"/>
    <property type="match status" value="1"/>
</dbReference>
<dbReference type="GO" id="GO:0030496">
    <property type="term" value="C:midbody"/>
    <property type="evidence" value="ECO:0007669"/>
    <property type="project" value="TreeGrafter"/>
</dbReference>